<dbReference type="InterPro" id="IPR002725">
    <property type="entry name" value="YgjP-like_metallopeptidase"/>
</dbReference>
<dbReference type="Pfam" id="PF01863">
    <property type="entry name" value="YgjP-like"/>
    <property type="match status" value="1"/>
</dbReference>
<evidence type="ECO:0000313" key="2">
    <source>
        <dbReference type="EMBL" id="KGO80769.1"/>
    </source>
</evidence>
<dbReference type="InterPro" id="IPR053136">
    <property type="entry name" value="UTP_pyrophosphatase-like"/>
</dbReference>
<dbReference type="CDD" id="cd07344">
    <property type="entry name" value="M48_yhfN_like"/>
    <property type="match status" value="1"/>
</dbReference>
<proteinExistence type="predicted"/>
<feature type="domain" description="YgjP-like metallopeptidase" evidence="1">
    <location>
        <begin position="27"/>
        <end position="232"/>
    </location>
</feature>
<dbReference type="RefSeq" id="WP_035133543.1">
    <property type="nucleotide sequence ID" value="NZ_JRLV01000009.1"/>
</dbReference>
<protein>
    <recommendedName>
        <fullName evidence="1">YgjP-like metallopeptidase domain-containing protein</fullName>
    </recommendedName>
</protein>
<dbReference type="AlphaFoldDB" id="A0A0A2LLI6"/>
<sequence length="236" mass="27917">MSETLNIQSIEFGSRKITFELSYKDRKTLGIRVYPDCKVRVIAPYNTTEEKLDAKLREKAPWIIKQQLEFLSYHPLTPPRKYVNGETHLYLGRQYKLRIEKSETNEVKLFRGRLLVLKKDNTSAKSLLSEWYREKAFVHFAETLKKTIPLFKRFEIDEPELQIRLMATRWGSCTSQGKVILNPELIKAPKGSIEYVIIHELCHLVHHNHTRAFYALQEAIMPDWKKWKERLETSLI</sequence>
<dbReference type="PANTHER" id="PTHR30399">
    <property type="entry name" value="UNCHARACTERIZED PROTEIN YGJP"/>
    <property type="match status" value="1"/>
</dbReference>
<evidence type="ECO:0000259" key="1">
    <source>
        <dbReference type="Pfam" id="PF01863"/>
    </source>
</evidence>
<comment type="caution">
    <text evidence="2">The sequence shown here is derived from an EMBL/GenBank/DDBJ whole genome shotgun (WGS) entry which is preliminary data.</text>
</comment>
<accession>A0A0A2LLI6</accession>
<dbReference type="Proteomes" id="UP000030129">
    <property type="component" value="Unassembled WGS sequence"/>
</dbReference>
<keyword evidence="3" id="KW-1185">Reference proteome</keyword>
<evidence type="ECO:0000313" key="3">
    <source>
        <dbReference type="Proteomes" id="UP000030129"/>
    </source>
</evidence>
<dbReference type="PANTHER" id="PTHR30399:SF1">
    <property type="entry name" value="UTP PYROPHOSPHATASE"/>
    <property type="match status" value="1"/>
</dbReference>
<gene>
    <name evidence="2" type="ORF">Q763_09535</name>
</gene>
<reference evidence="2 3" key="1">
    <citation type="submission" date="2013-09" db="EMBL/GenBank/DDBJ databases">
        <authorList>
            <person name="Zeng Z."/>
            <person name="Chen C."/>
        </authorList>
    </citation>
    <scope>NUCLEOTIDE SEQUENCE [LARGE SCALE GENOMIC DNA]</scope>
    <source>
        <strain evidence="2 3">F44-8</strain>
    </source>
</reference>
<dbReference type="Gene3D" id="3.30.2010.10">
    <property type="entry name" value="Metalloproteases ('zincins'), catalytic domain"/>
    <property type="match status" value="1"/>
</dbReference>
<name>A0A0A2LLI6_9FLAO</name>
<organism evidence="2 3">
    <name type="scientific">Flavobacterium beibuense F44-8</name>
    <dbReference type="NCBI Taxonomy" id="1406840"/>
    <lineage>
        <taxon>Bacteria</taxon>
        <taxon>Pseudomonadati</taxon>
        <taxon>Bacteroidota</taxon>
        <taxon>Flavobacteriia</taxon>
        <taxon>Flavobacteriales</taxon>
        <taxon>Flavobacteriaceae</taxon>
        <taxon>Flavobacterium</taxon>
    </lineage>
</organism>
<dbReference type="eggNOG" id="COG1451">
    <property type="taxonomic scope" value="Bacteria"/>
</dbReference>
<dbReference type="STRING" id="1406840.Q763_09535"/>
<dbReference type="EMBL" id="JRLV01000009">
    <property type="protein sequence ID" value="KGO80769.1"/>
    <property type="molecule type" value="Genomic_DNA"/>
</dbReference>